<proteinExistence type="predicted"/>
<gene>
    <name evidence="1" type="ORF">METZ01_LOCUS29114</name>
</gene>
<evidence type="ECO:0000313" key="1">
    <source>
        <dbReference type="EMBL" id="SUZ76260.1"/>
    </source>
</evidence>
<organism evidence="1">
    <name type="scientific">marine metagenome</name>
    <dbReference type="NCBI Taxonomy" id="408172"/>
    <lineage>
        <taxon>unclassified sequences</taxon>
        <taxon>metagenomes</taxon>
        <taxon>ecological metagenomes</taxon>
    </lineage>
</organism>
<dbReference type="GO" id="GO:0030246">
    <property type="term" value="F:carbohydrate binding"/>
    <property type="evidence" value="ECO:0007669"/>
    <property type="project" value="InterPro"/>
</dbReference>
<dbReference type="AlphaFoldDB" id="A0A381QB69"/>
<dbReference type="SUPFAM" id="SSF49452">
    <property type="entry name" value="Starch-binding domain-like"/>
    <property type="match status" value="1"/>
</dbReference>
<dbReference type="EMBL" id="UINC01001272">
    <property type="protein sequence ID" value="SUZ76260.1"/>
    <property type="molecule type" value="Genomic_DNA"/>
</dbReference>
<dbReference type="InterPro" id="IPR013784">
    <property type="entry name" value="Carb-bd-like_fold"/>
</dbReference>
<name>A0A381QB69_9ZZZZ</name>
<dbReference type="SUPFAM" id="SSF63829">
    <property type="entry name" value="Calcium-dependent phosphotriesterase"/>
    <property type="match status" value="1"/>
</dbReference>
<reference evidence="1" key="1">
    <citation type="submission" date="2018-05" db="EMBL/GenBank/DDBJ databases">
        <authorList>
            <person name="Lanie J.A."/>
            <person name="Ng W.-L."/>
            <person name="Kazmierczak K.M."/>
            <person name="Andrzejewski T.M."/>
            <person name="Davidsen T.M."/>
            <person name="Wayne K.J."/>
            <person name="Tettelin H."/>
            <person name="Glass J.I."/>
            <person name="Rusch D."/>
            <person name="Podicherti R."/>
            <person name="Tsui H.-C.T."/>
            <person name="Winkler M.E."/>
        </authorList>
    </citation>
    <scope>NUCLEOTIDE SEQUENCE</scope>
</reference>
<accession>A0A381QB69</accession>
<sequence>MIRPTEARGSVFVSAIRGEWTIMTRSVESRRVVHAGAALFAAVLLAGVSACGQTSDAVEIDGDDIGGVVSGPDGPEAGVWVIAETMDLPTRFNRTVVTDDQGRYLIPDLPDATYDIWVRGYGLVDSRKIRTTPGSSEDLTAVVAPDPHAAAQYYPAAYWFSLIEVPEKNEFPGTGPQGNGISPSIGSQSAFVRSLKSGGCMACHQLGGKATREIPEALGEFASTSDAWARRIQSGQAGGSMVGGLNRLGTSRALEMFADWTDRIAAGEVPPVPPRPQGEERNVVITQWDWADPTAYLHDQASTDKRDPTVNAYGSIYGALEASADYVPVLDPISHTASQVPLPVRDPNTPVASGPPMQPSPYWGDEAIWDSKANAHNPMLDDQARVWLTSRVGPSDNPAFCREGSDHPSARLFPTTRAGRHLAMYDPSTDEVSLIRTCFGTHHLIFGEDENNTLWTSGGGQVIGWLNTKMYLETGDEEASQGWSALVLDTNGNGRQDEYVGPNDPVDPAMDKRISSGYYGVAYNPLDGTIWGSSLGFPGSILRLDPGPNPPETALTEIYLLPLDNPAVPIQGYSPRGMDIDRNGVVWTPLASGHMASFDRSKCTGPLNGPGATGGHCPEGWTLYPEPAPQIKNLTESGSAESSYYTWVDQFNTLGLGDNVPINTGNGSEGLLALKDGEWVVLRVPYPLGFYTKWMDGRIDDPDTGWKGRGIFATISTRAPFHMETGEGTPSKVVHFQMRPDPLAR</sequence>
<protein>
    <recommendedName>
        <fullName evidence="2">Cytochrome c domain-containing protein</fullName>
    </recommendedName>
</protein>
<evidence type="ECO:0008006" key="2">
    <source>
        <dbReference type="Google" id="ProtNLM"/>
    </source>
</evidence>